<dbReference type="Gene3D" id="1.10.10.1450">
    <property type="match status" value="1"/>
</dbReference>
<comment type="subcellular location">
    <subcellularLocation>
        <location evidence="1">Nucleus</location>
    </subcellularLocation>
</comment>
<dbReference type="EMBL" id="KK113012">
    <property type="protein sequence ID" value="KFM59082.1"/>
    <property type="molecule type" value="Genomic_DNA"/>
</dbReference>
<evidence type="ECO:0000256" key="1">
    <source>
        <dbReference type="ARBA" id="ARBA00004123"/>
    </source>
</evidence>
<dbReference type="Proteomes" id="UP000054359">
    <property type="component" value="Unassembled WGS sequence"/>
</dbReference>
<evidence type="ECO:0000313" key="4">
    <source>
        <dbReference type="EMBL" id="KFM59082.1"/>
    </source>
</evidence>
<name>A0A087T1U3_STEMI</name>
<feature type="region of interest" description="Disordered" evidence="2">
    <location>
        <begin position="109"/>
        <end position="135"/>
    </location>
</feature>
<dbReference type="CDD" id="cd00093">
    <property type="entry name" value="HTH_XRE"/>
    <property type="match status" value="1"/>
</dbReference>
<dbReference type="InterPro" id="IPR009057">
    <property type="entry name" value="Homeodomain-like_sf"/>
</dbReference>
<dbReference type="SUPFAM" id="SSF46689">
    <property type="entry name" value="Homeodomain-like"/>
    <property type="match status" value="1"/>
</dbReference>
<protein>
    <recommendedName>
        <fullName evidence="3">Mos1 transposase HTH domain-containing protein</fullName>
    </recommendedName>
</protein>
<feature type="non-terminal residue" evidence="4">
    <location>
        <position position="152"/>
    </location>
</feature>
<sequence>MTQRTHLDYFLRGRIIGRLECGRTQLEVSDELGIAQSVISRLWQQFEDDGKNVPKTCRKICEVYCENAMSERRTQEWFARFRSGNFDVKGASRFGQEVTEKGRCNFATGESRPASKLSGNSGGTKHQPHDSLETFEKNRLQKKRSLFGCHMN</sequence>
<keyword evidence="5" id="KW-1185">Reference proteome</keyword>
<feature type="domain" description="Mos1 transposase HTH" evidence="3">
    <location>
        <begin position="50"/>
        <end position="85"/>
    </location>
</feature>
<gene>
    <name evidence="4" type="ORF">X975_09441</name>
</gene>
<evidence type="ECO:0000256" key="2">
    <source>
        <dbReference type="SAM" id="MobiDB-lite"/>
    </source>
</evidence>
<accession>A0A087T1U3</accession>
<dbReference type="AlphaFoldDB" id="A0A087T1U3"/>
<dbReference type="OrthoDB" id="10032414at2759"/>
<proteinExistence type="predicted"/>
<dbReference type="InterPro" id="IPR041426">
    <property type="entry name" value="Mos1_HTH"/>
</dbReference>
<reference evidence="4 5" key="1">
    <citation type="submission" date="2013-11" db="EMBL/GenBank/DDBJ databases">
        <title>Genome sequencing of Stegodyphus mimosarum.</title>
        <authorList>
            <person name="Bechsgaard J."/>
        </authorList>
    </citation>
    <scope>NUCLEOTIDE SEQUENCE [LARGE SCALE GENOMIC DNA]</scope>
</reference>
<evidence type="ECO:0000259" key="3">
    <source>
        <dbReference type="Pfam" id="PF17906"/>
    </source>
</evidence>
<dbReference type="InterPro" id="IPR001387">
    <property type="entry name" value="Cro/C1-type_HTH"/>
</dbReference>
<dbReference type="GO" id="GO:0005634">
    <property type="term" value="C:nucleus"/>
    <property type="evidence" value="ECO:0007669"/>
    <property type="project" value="UniProtKB-SubCell"/>
</dbReference>
<evidence type="ECO:0000313" key="5">
    <source>
        <dbReference type="Proteomes" id="UP000054359"/>
    </source>
</evidence>
<dbReference type="Pfam" id="PF17906">
    <property type="entry name" value="HTH_48"/>
    <property type="match status" value="1"/>
</dbReference>
<organism evidence="4 5">
    <name type="scientific">Stegodyphus mimosarum</name>
    <name type="common">African social velvet spider</name>
    <dbReference type="NCBI Taxonomy" id="407821"/>
    <lineage>
        <taxon>Eukaryota</taxon>
        <taxon>Metazoa</taxon>
        <taxon>Ecdysozoa</taxon>
        <taxon>Arthropoda</taxon>
        <taxon>Chelicerata</taxon>
        <taxon>Arachnida</taxon>
        <taxon>Araneae</taxon>
        <taxon>Araneomorphae</taxon>
        <taxon>Entelegynae</taxon>
        <taxon>Eresoidea</taxon>
        <taxon>Eresidae</taxon>
        <taxon>Stegodyphus</taxon>
    </lineage>
</organism>